<evidence type="ECO:0000313" key="1">
    <source>
        <dbReference type="EMBL" id="KAK9020917.1"/>
    </source>
</evidence>
<keyword evidence="2" id="KW-1185">Reference proteome</keyword>
<sequence>MVDERGEWDWARLRGLLSVEVLERLTACPTPKAHYGSDVPGWRWDDNQIFTVSSSYEFLKRGDARDLWMRVLDSSRYVGFFDKAFDVWMMDNLSCSSGMDWLVAVNHVHRECNDVACSLAAMGRVCGWHGSTFAGPPENIVARMDDERSIGLRCDRCRAWLMIRADDGMLALKEGMARC</sequence>
<comment type="caution">
    <text evidence="1">The sequence shown here is derived from an EMBL/GenBank/DDBJ whole genome shotgun (WGS) entry which is preliminary data.</text>
</comment>
<evidence type="ECO:0000313" key="2">
    <source>
        <dbReference type="Proteomes" id="UP001396334"/>
    </source>
</evidence>
<dbReference type="Proteomes" id="UP001396334">
    <property type="component" value="Unassembled WGS sequence"/>
</dbReference>
<accession>A0ABR2S7J0</accession>
<gene>
    <name evidence="1" type="ORF">V6N11_010929</name>
</gene>
<evidence type="ECO:0008006" key="3">
    <source>
        <dbReference type="Google" id="ProtNLM"/>
    </source>
</evidence>
<proteinExistence type="predicted"/>
<organism evidence="1 2">
    <name type="scientific">Hibiscus sabdariffa</name>
    <name type="common">roselle</name>
    <dbReference type="NCBI Taxonomy" id="183260"/>
    <lineage>
        <taxon>Eukaryota</taxon>
        <taxon>Viridiplantae</taxon>
        <taxon>Streptophyta</taxon>
        <taxon>Embryophyta</taxon>
        <taxon>Tracheophyta</taxon>
        <taxon>Spermatophyta</taxon>
        <taxon>Magnoliopsida</taxon>
        <taxon>eudicotyledons</taxon>
        <taxon>Gunneridae</taxon>
        <taxon>Pentapetalae</taxon>
        <taxon>rosids</taxon>
        <taxon>malvids</taxon>
        <taxon>Malvales</taxon>
        <taxon>Malvaceae</taxon>
        <taxon>Malvoideae</taxon>
        <taxon>Hibiscus</taxon>
    </lineage>
</organism>
<dbReference type="EMBL" id="JBBPBN010000016">
    <property type="protein sequence ID" value="KAK9020917.1"/>
    <property type="molecule type" value="Genomic_DNA"/>
</dbReference>
<protein>
    <recommendedName>
        <fullName evidence="3">RNase H type-1 domain-containing protein</fullName>
    </recommendedName>
</protein>
<name>A0ABR2S7J0_9ROSI</name>
<reference evidence="1 2" key="1">
    <citation type="journal article" date="2024" name="G3 (Bethesda)">
        <title>Genome assembly of Hibiscus sabdariffa L. provides insights into metabolisms of medicinal natural products.</title>
        <authorList>
            <person name="Kim T."/>
        </authorList>
    </citation>
    <scope>NUCLEOTIDE SEQUENCE [LARGE SCALE GENOMIC DNA]</scope>
    <source>
        <strain evidence="1">TK-2024</strain>
        <tissue evidence="1">Old leaves</tissue>
    </source>
</reference>